<protein>
    <submittedName>
        <fullName evidence="2">SMODS-associated and fused to various effectors sensor domain</fullName>
    </submittedName>
</protein>
<dbReference type="InterPro" id="IPR003615">
    <property type="entry name" value="HNH_nuc"/>
</dbReference>
<feature type="domain" description="SMODS-associated and fused to various effectors" evidence="1">
    <location>
        <begin position="198"/>
        <end position="355"/>
    </location>
</feature>
<organism evidence="2">
    <name type="scientific">Siphoviridae sp. ctfeV1</name>
    <dbReference type="NCBI Taxonomy" id="2826417"/>
    <lineage>
        <taxon>Viruses</taxon>
        <taxon>Duplodnaviria</taxon>
        <taxon>Heunggongvirae</taxon>
        <taxon>Uroviricota</taxon>
        <taxon>Caudoviricetes</taxon>
    </lineage>
</organism>
<name>A0A8S5MRJ5_9CAUD</name>
<evidence type="ECO:0000259" key="1">
    <source>
        <dbReference type="Pfam" id="PF18145"/>
    </source>
</evidence>
<dbReference type="InterPro" id="IPR040836">
    <property type="entry name" value="SAVED"/>
</dbReference>
<dbReference type="CDD" id="cd00085">
    <property type="entry name" value="HNHc"/>
    <property type="match status" value="1"/>
</dbReference>
<proteinExistence type="predicted"/>
<sequence>MSKTTIPQKVKAELWWRAAGRCEFKGCNKPLYLHGITMDNCNLSNCAHIIGDSENGPRGTKDSKILAQNFNNIMLMCPECHHYIDNEGVGKYDAQTLFDMKKKHEKRMEYLTGFKEDLQANIVTYCANIAEHMPQFAFPELQKALLPDFYPTSTDMIQLGVNFYAGEDWDSYWKREEENLVHFCKSRVLDCIDRWEYKRIALFGLAPMPLLVRLGTMLNNKHNVVVYQKQRSGGWKWPKTDDTIDYIIHRPCKEDGVPVLILSLSFSIIERVKKENAGASIWEITINNPNPDFLQSEKMLYDFGRKIEMILDEISKTSSHQAINLYLAAPAACCIEFGRVWMQKANSPIKIFDYDIKFSKTDKLAITIKNKEND</sequence>
<dbReference type="EMBL" id="BK014966">
    <property type="protein sequence ID" value="DAD84836.1"/>
    <property type="molecule type" value="Genomic_DNA"/>
</dbReference>
<dbReference type="Pfam" id="PF18145">
    <property type="entry name" value="SAVED"/>
    <property type="match status" value="1"/>
</dbReference>
<reference evidence="2" key="1">
    <citation type="journal article" date="2021" name="Proc. Natl. Acad. Sci. U.S.A.">
        <title>A Catalog of Tens of Thousands of Viruses from Human Metagenomes Reveals Hidden Associations with Chronic Diseases.</title>
        <authorList>
            <person name="Tisza M.J."/>
            <person name="Buck C.B."/>
        </authorList>
    </citation>
    <scope>NUCLEOTIDE SEQUENCE</scope>
    <source>
        <strain evidence="2">CtfeV1</strain>
    </source>
</reference>
<accession>A0A8S5MRJ5</accession>
<evidence type="ECO:0000313" key="2">
    <source>
        <dbReference type="EMBL" id="DAD84836.1"/>
    </source>
</evidence>
<dbReference type="NCBIfam" id="NF033611">
    <property type="entry name" value="SAVED"/>
    <property type="match status" value="1"/>
</dbReference>